<accession>A0ACA9K7C2</accession>
<reference evidence="1" key="1">
    <citation type="submission" date="2021-06" db="EMBL/GenBank/DDBJ databases">
        <authorList>
            <person name="Kallberg Y."/>
            <person name="Tangrot J."/>
            <person name="Rosling A."/>
        </authorList>
    </citation>
    <scope>NUCLEOTIDE SEQUENCE</scope>
    <source>
        <strain evidence="1">AU212A</strain>
    </source>
</reference>
<evidence type="ECO:0000313" key="2">
    <source>
        <dbReference type="Proteomes" id="UP000789860"/>
    </source>
</evidence>
<evidence type="ECO:0000313" key="1">
    <source>
        <dbReference type="EMBL" id="CAG8457097.1"/>
    </source>
</evidence>
<dbReference type="Proteomes" id="UP000789860">
    <property type="component" value="Unassembled WGS sequence"/>
</dbReference>
<sequence length="53" mass="6654">MNKEIIKEYAIYVLAVQKYCQYSLTEHDINNIHLLFQSFYLHYKRFYDQFNKK</sequence>
<comment type="caution">
    <text evidence="1">The sequence shown here is derived from an EMBL/GenBank/DDBJ whole genome shotgun (WGS) entry which is preliminary data.</text>
</comment>
<keyword evidence="2" id="KW-1185">Reference proteome</keyword>
<protein>
    <submittedName>
        <fullName evidence="1">9933_t:CDS:1</fullName>
    </submittedName>
</protein>
<gene>
    <name evidence="1" type="ORF">SCALOS_LOCUS1449</name>
</gene>
<proteinExistence type="predicted"/>
<name>A0ACA9K7C2_9GLOM</name>
<dbReference type="EMBL" id="CAJVPM010000997">
    <property type="protein sequence ID" value="CAG8457097.1"/>
    <property type="molecule type" value="Genomic_DNA"/>
</dbReference>
<organism evidence="1 2">
    <name type="scientific">Scutellospora calospora</name>
    <dbReference type="NCBI Taxonomy" id="85575"/>
    <lineage>
        <taxon>Eukaryota</taxon>
        <taxon>Fungi</taxon>
        <taxon>Fungi incertae sedis</taxon>
        <taxon>Mucoromycota</taxon>
        <taxon>Glomeromycotina</taxon>
        <taxon>Glomeromycetes</taxon>
        <taxon>Diversisporales</taxon>
        <taxon>Gigasporaceae</taxon>
        <taxon>Scutellospora</taxon>
    </lineage>
</organism>